<dbReference type="GO" id="GO:0005886">
    <property type="term" value="C:plasma membrane"/>
    <property type="evidence" value="ECO:0007669"/>
    <property type="project" value="UniProtKB-SubCell"/>
</dbReference>
<sequence>MKKQIIYPDFIARIFSTALDLSLFAFIAIPILQFCFFYLMVFFYRDYFQSYNIDLHNQSEVLKSVMSQEFYEYLKAGNFNKYILFNVSILLINLTVIGSYFIGFWYYKGATIGKIFMRMKIVDANDFNRPTLKQLIKRFLGYMTFPIGIFFILFSSQKQALHDKIAGTVVIKA</sequence>
<dbReference type="Pfam" id="PF06271">
    <property type="entry name" value="RDD"/>
    <property type="match status" value="1"/>
</dbReference>
<dbReference type="EMBL" id="LAOI01000001">
    <property type="protein sequence ID" value="KJV90328.1"/>
    <property type="molecule type" value="Genomic_DNA"/>
</dbReference>
<keyword evidence="2" id="KW-1003">Cell membrane</keyword>
<comment type="subcellular location">
    <subcellularLocation>
        <location evidence="1">Cell membrane</location>
        <topology evidence="1">Multi-pass membrane protein</topology>
    </subcellularLocation>
</comment>
<evidence type="ECO:0000256" key="6">
    <source>
        <dbReference type="SAM" id="Phobius"/>
    </source>
</evidence>
<evidence type="ECO:0000256" key="1">
    <source>
        <dbReference type="ARBA" id="ARBA00004651"/>
    </source>
</evidence>
<feature type="transmembrane region" description="Helical" evidence="6">
    <location>
        <begin position="83"/>
        <end position="107"/>
    </location>
</feature>
<protein>
    <submittedName>
        <fullName evidence="8">RDD family protein</fullName>
    </submittedName>
</protein>
<gene>
    <name evidence="8" type="ORF">RBEAN4_1331</name>
</gene>
<dbReference type="InterPro" id="IPR010432">
    <property type="entry name" value="RDD"/>
</dbReference>
<keyword evidence="4 6" id="KW-1133">Transmembrane helix</keyword>
<proteinExistence type="predicted"/>
<evidence type="ECO:0000259" key="7">
    <source>
        <dbReference type="Pfam" id="PF06271"/>
    </source>
</evidence>
<evidence type="ECO:0000256" key="3">
    <source>
        <dbReference type="ARBA" id="ARBA00022692"/>
    </source>
</evidence>
<keyword evidence="5 6" id="KW-0472">Membrane</keyword>
<evidence type="ECO:0000313" key="9">
    <source>
        <dbReference type="Proteomes" id="UP000033661"/>
    </source>
</evidence>
<dbReference type="AlphaFoldDB" id="A0A0F3QCR2"/>
<feature type="domain" description="RDD" evidence="7">
    <location>
        <begin position="7"/>
        <end position="167"/>
    </location>
</feature>
<feature type="transmembrane region" description="Helical" evidence="6">
    <location>
        <begin position="21"/>
        <end position="44"/>
    </location>
</feature>
<dbReference type="RefSeq" id="WP_011477893.1">
    <property type="nucleotide sequence ID" value="NZ_LAOI01000001.1"/>
</dbReference>
<keyword evidence="3 6" id="KW-0812">Transmembrane</keyword>
<keyword evidence="9" id="KW-1185">Reference proteome</keyword>
<dbReference type="PATRIC" id="fig|1359193.3.peg.1291"/>
<dbReference type="InterPro" id="IPR051791">
    <property type="entry name" value="Pra-immunoreactive"/>
</dbReference>
<dbReference type="PANTHER" id="PTHR36115">
    <property type="entry name" value="PROLINE-RICH ANTIGEN HOMOLOG-RELATED"/>
    <property type="match status" value="1"/>
</dbReference>
<evidence type="ECO:0000313" key="8">
    <source>
        <dbReference type="EMBL" id="KJV90328.1"/>
    </source>
</evidence>
<organism evidence="8 9">
    <name type="scientific">Rickettsia bellii str. RML An4</name>
    <dbReference type="NCBI Taxonomy" id="1359193"/>
    <lineage>
        <taxon>Bacteria</taxon>
        <taxon>Pseudomonadati</taxon>
        <taxon>Pseudomonadota</taxon>
        <taxon>Alphaproteobacteria</taxon>
        <taxon>Rickettsiales</taxon>
        <taxon>Rickettsiaceae</taxon>
        <taxon>Rickettsieae</taxon>
        <taxon>Rickettsia</taxon>
        <taxon>belli group</taxon>
    </lineage>
</organism>
<evidence type="ECO:0000256" key="4">
    <source>
        <dbReference type="ARBA" id="ARBA00022989"/>
    </source>
</evidence>
<comment type="caution">
    <text evidence="8">The sequence shown here is derived from an EMBL/GenBank/DDBJ whole genome shotgun (WGS) entry which is preliminary data.</text>
</comment>
<evidence type="ECO:0000256" key="5">
    <source>
        <dbReference type="ARBA" id="ARBA00023136"/>
    </source>
</evidence>
<reference evidence="8 9" key="1">
    <citation type="submission" date="2015-02" db="EMBL/GenBank/DDBJ databases">
        <title>Genome Sequencing of Rickettsiales.</title>
        <authorList>
            <person name="Daugherty S.C."/>
            <person name="Su Q."/>
            <person name="Abolude K."/>
            <person name="Beier-Sexton M."/>
            <person name="Carlyon J.A."/>
            <person name="Carter R."/>
            <person name="Day N.P."/>
            <person name="Dumler S.J."/>
            <person name="Dyachenko V."/>
            <person name="Godinez A."/>
            <person name="Kurtti T.J."/>
            <person name="Lichay M."/>
            <person name="Mullins K.E."/>
            <person name="Ott S."/>
            <person name="Pappas-Brown V."/>
            <person name="Paris D.H."/>
            <person name="Patel P."/>
            <person name="Richards A.L."/>
            <person name="Sadzewicz L."/>
            <person name="Sears K."/>
            <person name="Seidman D."/>
            <person name="Sengamalay N."/>
            <person name="Stenos J."/>
            <person name="Tallon L.J."/>
            <person name="Vincent G."/>
            <person name="Fraser C.M."/>
            <person name="Munderloh U."/>
            <person name="Dunning-Hotopp J.C."/>
        </authorList>
    </citation>
    <scope>NUCLEOTIDE SEQUENCE [LARGE SCALE GENOMIC DNA]</scope>
    <source>
        <strain evidence="8 9">RML An4</strain>
    </source>
</reference>
<feature type="transmembrane region" description="Helical" evidence="6">
    <location>
        <begin position="139"/>
        <end position="156"/>
    </location>
</feature>
<name>A0A0F3QCR2_RICBE</name>
<accession>A0A0F3QCR2</accession>
<dbReference type="Proteomes" id="UP000033661">
    <property type="component" value="Unassembled WGS sequence"/>
</dbReference>
<evidence type="ECO:0000256" key="2">
    <source>
        <dbReference type="ARBA" id="ARBA00022475"/>
    </source>
</evidence>